<name>A0A1G9SK21_9SPHI</name>
<evidence type="ECO:0000313" key="2">
    <source>
        <dbReference type="Proteomes" id="UP000183200"/>
    </source>
</evidence>
<dbReference type="Proteomes" id="UP000183200">
    <property type="component" value="Unassembled WGS sequence"/>
</dbReference>
<organism evidence="1 2">
    <name type="scientific">Pedobacter steynii</name>
    <dbReference type="NCBI Taxonomy" id="430522"/>
    <lineage>
        <taxon>Bacteria</taxon>
        <taxon>Pseudomonadati</taxon>
        <taxon>Bacteroidota</taxon>
        <taxon>Sphingobacteriia</taxon>
        <taxon>Sphingobacteriales</taxon>
        <taxon>Sphingobacteriaceae</taxon>
        <taxon>Pedobacter</taxon>
    </lineage>
</organism>
<reference evidence="2" key="1">
    <citation type="submission" date="2016-10" db="EMBL/GenBank/DDBJ databases">
        <authorList>
            <person name="Varghese N."/>
            <person name="Submissions S."/>
        </authorList>
    </citation>
    <scope>NUCLEOTIDE SEQUENCE [LARGE SCALE GENOMIC DNA]</scope>
    <source>
        <strain evidence="2">DSM 19110</strain>
    </source>
</reference>
<evidence type="ECO:0000313" key="1">
    <source>
        <dbReference type="EMBL" id="SDM35647.1"/>
    </source>
</evidence>
<accession>A0A1G9SK21</accession>
<proteinExistence type="predicted"/>
<protein>
    <submittedName>
        <fullName evidence="1">Uncharacterized protein</fullName>
    </submittedName>
</protein>
<dbReference type="EMBL" id="FNGY01000003">
    <property type="protein sequence ID" value="SDM35647.1"/>
    <property type="molecule type" value="Genomic_DNA"/>
</dbReference>
<gene>
    <name evidence="1" type="ORF">SAMN05421820_103625</name>
</gene>
<dbReference type="AlphaFoldDB" id="A0A1G9SK21"/>
<keyword evidence="2" id="KW-1185">Reference proteome</keyword>
<sequence length="184" mass="21135">MKPYFTIIICLFTIKTFAQVKPGNQVARDSIKITYDTNVQRQPHYYVDNIYVGDNIFIHLDANQILSLDVDKESSKIFITTKNPASFNFLSLQEIRNKYVKSTYPRALYLLNGKLVKDHSQKIDEKYILSIQISTSDSIASLKDAQVKFDVIEILTRSKENLEKANTLMIRGNSTASTFSNRIR</sequence>
<dbReference type="OrthoDB" id="762406at2"/>
<dbReference type="RefSeq" id="WP_143010411.1">
    <property type="nucleotide sequence ID" value="NZ_FNGY01000003.1"/>
</dbReference>